<dbReference type="InterPro" id="IPR011989">
    <property type="entry name" value="ARM-like"/>
</dbReference>
<reference evidence="1 2" key="1">
    <citation type="submission" date="2016-02" db="EMBL/GenBank/DDBJ databases">
        <title>Genome analysis of coral dinoflagellate symbionts highlights evolutionary adaptations to a symbiotic lifestyle.</title>
        <authorList>
            <person name="Aranda M."/>
            <person name="Li Y."/>
            <person name="Liew Y.J."/>
            <person name="Baumgarten S."/>
            <person name="Simakov O."/>
            <person name="Wilson M."/>
            <person name="Piel J."/>
            <person name="Ashoor H."/>
            <person name="Bougouffa S."/>
            <person name="Bajic V.B."/>
            <person name="Ryu T."/>
            <person name="Ravasi T."/>
            <person name="Bayer T."/>
            <person name="Micklem G."/>
            <person name="Kim H."/>
            <person name="Bhak J."/>
            <person name="Lajeunesse T.C."/>
            <person name="Voolstra C.R."/>
        </authorList>
    </citation>
    <scope>NUCLEOTIDE SEQUENCE [LARGE SCALE GENOMIC DNA]</scope>
    <source>
        <strain evidence="1 2">CCMP2467</strain>
    </source>
</reference>
<comment type="caution">
    <text evidence="1">The sequence shown here is derived from an EMBL/GenBank/DDBJ whole genome shotgun (WGS) entry which is preliminary data.</text>
</comment>
<dbReference type="Proteomes" id="UP000186817">
    <property type="component" value="Unassembled WGS sequence"/>
</dbReference>
<evidence type="ECO:0000313" key="2">
    <source>
        <dbReference type="Proteomes" id="UP000186817"/>
    </source>
</evidence>
<protein>
    <recommendedName>
        <fullName evidence="3">TOG domain-containing protein</fullName>
    </recommendedName>
</protein>
<name>A0A1Q9D797_SYMMI</name>
<gene>
    <name evidence="1" type="ORF">AK812_SmicGene27390</name>
</gene>
<proteinExistence type="predicted"/>
<sequence length="274" mass="28853">MVQFEDVAAPIGLQSLDRADLVSCRATCKALCDSACAPLTAALEDRARAVTALGDQRVAALRALGSVSAAKEAHRQTVASIAAGCLEDRRACVRLAAVTAFLKAASGLEDYADMAVSVLGPLMADKDPEVNASAGKALLRLVPREHGAGKKAAQLALQQMRSSDEWVVCAALEVLARFAGKSEALVQSVAPLISWSPFWTVRSAAARALPALAQRGNLAACAALKEGASDRLPAVRRVCAAALIHLAASPWQPLLDKKAAEWEAKQKPKRRKVM</sequence>
<accession>A0A1Q9D797</accession>
<organism evidence="1 2">
    <name type="scientific">Symbiodinium microadriaticum</name>
    <name type="common">Dinoflagellate</name>
    <name type="synonym">Zooxanthella microadriatica</name>
    <dbReference type="NCBI Taxonomy" id="2951"/>
    <lineage>
        <taxon>Eukaryota</taxon>
        <taxon>Sar</taxon>
        <taxon>Alveolata</taxon>
        <taxon>Dinophyceae</taxon>
        <taxon>Suessiales</taxon>
        <taxon>Symbiodiniaceae</taxon>
        <taxon>Symbiodinium</taxon>
    </lineage>
</organism>
<keyword evidence="2" id="KW-1185">Reference proteome</keyword>
<dbReference type="EMBL" id="LSRX01000685">
    <property type="protein sequence ID" value="OLP90977.1"/>
    <property type="molecule type" value="Genomic_DNA"/>
</dbReference>
<dbReference type="SUPFAM" id="SSF48371">
    <property type="entry name" value="ARM repeat"/>
    <property type="match status" value="1"/>
</dbReference>
<dbReference type="AlphaFoldDB" id="A0A1Q9D797"/>
<evidence type="ECO:0000313" key="1">
    <source>
        <dbReference type="EMBL" id="OLP90977.1"/>
    </source>
</evidence>
<dbReference type="Pfam" id="PF13646">
    <property type="entry name" value="HEAT_2"/>
    <property type="match status" value="1"/>
</dbReference>
<dbReference type="InterPro" id="IPR016024">
    <property type="entry name" value="ARM-type_fold"/>
</dbReference>
<evidence type="ECO:0008006" key="3">
    <source>
        <dbReference type="Google" id="ProtNLM"/>
    </source>
</evidence>
<dbReference type="Gene3D" id="1.25.10.10">
    <property type="entry name" value="Leucine-rich Repeat Variant"/>
    <property type="match status" value="1"/>
</dbReference>
<dbReference type="OrthoDB" id="441298at2759"/>